<feature type="compositionally biased region" description="Basic and acidic residues" evidence="1">
    <location>
        <begin position="1"/>
        <end position="10"/>
    </location>
</feature>
<dbReference type="Proteomes" id="UP000242146">
    <property type="component" value="Unassembled WGS sequence"/>
</dbReference>
<accession>A0A1X2GJ60</accession>
<comment type="caution">
    <text evidence="2">The sequence shown here is derived from an EMBL/GenBank/DDBJ whole genome shotgun (WGS) entry which is preliminary data.</text>
</comment>
<evidence type="ECO:0000256" key="1">
    <source>
        <dbReference type="SAM" id="MobiDB-lite"/>
    </source>
</evidence>
<organism evidence="2 3">
    <name type="scientific">Hesseltinella vesiculosa</name>
    <dbReference type="NCBI Taxonomy" id="101127"/>
    <lineage>
        <taxon>Eukaryota</taxon>
        <taxon>Fungi</taxon>
        <taxon>Fungi incertae sedis</taxon>
        <taxon>Mucoromycota</taxon>
        <taxon>Mucoromycotina</taxon>
        <taxon>Mucoromycetes</taxon>
        <taxon>Mucorales</taxon>
        <taxon>Cunninghamellaceae</taxon>
        <taxon>Hesseltinella</taxon>
    </lineage>
</organism>
<evidence type="ECO:0000313" key="3">
    <source>
        <dbReference type="Proteomes" id="UP000242146"/>
    </source>
</evidence>
<name>A0A1X2GJ60_9FUNG</name>
<evidence type="ECO:0000313" key="2">
    <source>
        <dbReference type="EMBL" id="ORX54149.1"/>
    </source>
</evidence>
<keyword evidence="3" id="KW-1185">Reference proteome</keyword>
<proteinExistence type="predicted"/>
<protein>
    <submittedName>
        <fullName evidence="2">Uncharacterized protein</fullName>
    </submittedName>
</protein>
<dbReference type="EMBL" id="MCGT01000014">
    <property type="protein sequence ID" value="ORX54149.1"/>
    <property type="molecule type" value="Genomic_DNA"/>
</dbReference>
<feature type="region of interest" description="Disordered" evidence="1">
    <location>
        <begin position="1"/>
        <end position="51"/>
    </location>
</feature>
<reference evidence="2 3" key="1">
    <citation type="submission" date="2016-07" db="EMBL/GenBank/DDBJ databases">
        <title>Pervasive Adenine N6-methylation of Active Genes in Fungi.</title>
        <authorList>
            <consortium name="DOE Joint Genome Institute"/>
            <person name="Mondo S.J."/>
            <person name="Dannebaum R.O."/>
            <person name="Kuo R.C."/>
            <person name="Labutti K."/>
            <person name="Haridas S."/>
            <person name="Kuo A."/>
            <person name="Salamov A."/>
            <person name="Ahrendt S.R."/>
            <person name="Lipzen A."/>
            <person name="Sullivan W."/>
            <person name="Andreopoulos W.B."/>
            <person name="Clum A."/>
            <person name="Lindquist E."/>
            <person name="Daum C."/>
            <person name="Ramamoorthy G.K."/>
            <person name="Gryganskyi A."/>
            <person name="Culley D."/>
            <person name="Magnuson J.K."/>
            <person name="James T.Y."/>
            <person name="O'Malley M.A."/>
            <person name="Stajich J.E."/>
            <person name="Spatafora J.W."/>
            <person name="Visel A."/>
            <person name="Grigoriev I.V."/>
        </authorList>
    </citation>
    <scope>NUCLEOTIDE SEQUENCE [LARGE SCALE GENOMIC DNA]</scope>
    <source>
        <strain evidence="2 3">NRRL 3301</strain>
    </source>
</reference>
<dbReference type="AlphaFoldDB" id="A0A1X2GJ60"/>
<sequence>MHPALTEKKSPPATYPLLSSTYCAQVPRSPAEKAMTTPSPRSTPPPNKYLSFTLLQGRTSKA</sequence>
<gene>
    <name evidence="2" type="ORF">DM01DRAFT_1336001</name>
</gene>